<dbReference type="GO" id="GO:0004519">
    <property type="term" value="F:endonuclease activity"/>
    <property type="evidence" value="ECO:0007669"/>
    <property type="project" value="UniProtKB-KW"/>
</dbReference>
<keyword evidence="3" id="KW-1185">Reference proteome</keyword>
<keyword evidence="2" id="KW-0255">Endonuclease</keyword>
<protein>
    <submittedName>
        <fullName evidence="2">Very-short-patch-repair endonuclease</fullName>
    </submittedName>
</protein>
<name>A0A7W6IN10_9HYPH</name>
<comment type="caution">
    <text evidence="2">The sequence shown here is derived from an EMBL/GenBank/DDBJ whole genome shotgun (WGS) entry which is preliminary data.</text>
</comment>
<dbReference type="PANTHER" id="PTHR38590:SF1">
    <property type="entry name" value="BLL0828 PROTEIN"/>
    <property type="match status" value="1"/>
</dbReference>
<dbReference type="Proteomes" id="UP000547011">
    <property type="component" value="Unassembled WGS sequence"/>
</dbReference>
<feature type="domain" description="DUF559" evidence="1">
    <location>
        <begin position="3"/>
        <end position="109"/>
    </location>
</feature>
<evidence type="ECO:0000259" key="1">
    <source>
        <dbReference type="Pfam" id="PF04480"/>
    </source>
</evidence>
<dbReference type="CDD" id="cd01038">
    <property type="entry name" value="Endonuclease_DUF559"/>
    <property type="match status" value="1"/>
</dbReference>
<sequence>MSKQLRRKLRANPTMAERVFWRAIYALRTNGWHFRKQVEIGPYFVDFACLHAGLVVEIDGETHGQPVVQLNDATRDQYLADRGFQVLRFSNNDVLTNREGVYDAIVAVLERRTGNHRASPPPQPSPQGGGC</sequence>
<accession>A0A7W6IN10</accession>
<dbReference type="PANTHER" id="PTHR38590">
    <property type="entry name" value="BLL0828 PROTEIN"/>
    <property type="match status" value="1"/>
</dbReference>
<reference evidence="2 3" key="1">
    <citation type="submission" date="2020-08" db="EMBL/GenBank/DDBJ databases">
        <title>Genomic Encyclopedia of Type Strains, Phase IV (KMG-IV): sequencing the most valuable type-strain genomes for metagenomic binning, comparative biology and taxonomic classification.</title>
        <authorList>
            <person name="Goeker M."/>
        </authorList>
    </citation>
    <scope>NUCLEOTIDE SEQUENCE [LARGE SCALE GENOMIC DNA]</scope>
    <source>
        <strain evidence="2 3">DSM 23447</strain>
    </source>
</reference>
<proteinExistence type="predicted"/>
<dbReference type="InterPro" id="IPR007569">
    <property type="entry name" value="DUF559"/>
</dbReference>
<dbReference type="SUPFAM" id="SSF52980">
    <property type="entry name" value="Restriction endonuclease-like"/>
    <property type="match status" value="1"/>
</dbReference>
<dbReference type="Pfam" id="PF04480">
    <property type="entry name" value="DUF559"/>
    <property type="match status" value="1"/>
</dbReference>
<evidence type="ECO:0000313" key="2">
    <source>
        <dbReference type="EMBL" id="MBB4052608.1"/>
    </source>
</evidence>
<dbReference type="AlphaFoldDB" id="A0A7W6IN10"/>
<keyword evidence="2" id="KW-0378">Hydrolase</keyword>
<gene>
    <name evidence="2" type="ORF">GGR20_002256</name>
</gene>
<dbReference type="Gene3D" id="3.40.960.10">
    <property type="entry name" value="VSR Endonuclease"/>
    <property type="match status" value="1"/>
</dbReference>
<organism evidence="2 3">
    <name type="scientific">Devosia subaequoris</name>
    <dbReference type="NCBI Taxonomy" id="395930"/>
    <lineage>
        <taxon>Bacteria</taxon>
        <taxon>Pseudomonadati</taxon>
        <taxon>Pseudomonadota</taxon>
        <taxon>Alphaproteobacteria</taxon>
        <taxon>Hyphomicrobiales</taxon>
        <taxon>Devosiaceae</taxon>
        <taxon>Devosia</taxon>
    </lineage>
</organism>
<dbReference type="RefSeq" id="WP_246349560.1">
    <property type="nucleotide sequence ID" value="NZ_JACIEW010000005.1"/>
</dbReference>
<keyword evidence="2" id="KW-0540">Nuclease</keyword>
<dbReference type="EMBL" id="JACIEW010000005">
    <property type="protein sequence ID" value="MBB4052608.1"/>
    <property type="molecule type" value="Genomic_DNA"/>
</dbReference>
<evidence type="ECO:0000313" key="3">
    <source>
        <dbReference type="Proteomes" id="UP000547011"/>
    </source>
</evidence>
<dbReference type="InterPro" id="IPR047216">
    <property type="entry name" value="Endonuclease_DUF559_bact"/>
</dbReference>
<dbReference type="InterPro" id="IPR011335">
    <property type="entry name" value="Restrct_endonuc-II-like"/>
</dbReference>